<dbReference type="Gene3D" id="3.90.79.10">
    <property type="entry name" value="Nucleoside Triphosphate Pyrophosphohydrolase"/>
    <property type="match status" value="1"/>
</dbReference>
<keyword evidence="2" id="KW-0378">Hydrolase</keyword>
<evidence type="ECO:0000259" key="3">
    <source>
        <dbReference type="Pfam" id="PF00293"/>
    </source>
</evidence>
<dbReference type="Pfam" id="PF00293">
    <property type="entry name" value="NUDIX"/>
    <property type="match status" value="1"/>
</dbReference>
<protein>
    <submittedName>
        <fullName evidence="4">NUDIX domain-containing protein</fullName>
    </submittedName>
</protein>
<evidence type="ECO:0000256" key="2">
    <source>
        <dbReference type="ARBA" id="ARBA00022801"/>
    </source>
</evidence>
<evidence type="ECO:0000313" key="5">
    <source>
        <dbReference type="Proteomes" id="UP001595957"/>
    </source>
</evidence>
<reference evidence="5" key="1">
    <citation type="journal article" date="2019" name="Int. J. Syst. Evol. Microbiol.">
        <title>The Global Catalogue of Microorganisms (GCM) 10K type strain sequencing project: providing services to taxonomists for standard genome sequencing and annotation.</title>
        <authorList>
            <consortium name="The Broad Institute Genomics Platform"/>
            <consortium name="The Broad Institute Genome Sequencing Center for Infectious Disease"/>
            <person name="Wu L."/>
            <person name="Ma J."/>
        </authorList>
    </citation>
    <scope>NUCLEOTIDE SEQUENCE [LARGE SCALE GENOMIC DNA]</scope>
    <source>
        <strain evidence="5">NBRC 103632</strain>
    </source>
</reference>
<dbReference type="InterPro" id="IPR015797">
    <property type="entry name" value="NUDIX_hydrolase-like_dom_sf"/>
</dbReference>
<organism evidence="4 5">
    <name type="scientific">Sphingobium tyrosinilyticum</name>
    <dbReference type="NCBI Taxonomy" id="2715436"/>
    <lineage>
        <taxon>Bacteria</taxon>
        <taxon>Pseudomonadati</taxon>
        <taxon>Pseudomonadota</taxon>
        <taxon>Alphaproteobacteria</taxon>
        <taxon>Sphingomonadales</taxon>
        <taxon>Sphingomonadaceae</taxon>
        <taxon>Sphingobium</taxon>
    </lineage>
</organism>
<dbReference type="PROSITE" id="PS00893">
    <property type="entry name" value="NUDIX_BOX"/>
    <property type="match status" value="1"/>
</dbReference>
<dbReference type="RefSeq" id="WP_380805659.1">
    <property type="nucleotide sequence ID" value="NZ_JBHSFZ010000031.1"/>
</dbReference>
<accession>A0ABV9F0H0</accession>
<dbReference type="SUPFAM" id="SSF55811">
    <property type="entry name" value="Nudix"/>
    <property type="match status" value="1"/>
</dbReference>
<comment type="caution">
    <text evidence="4">The sequence shown here is derived from an EMBL/GenBank/DDBJ whole genome shotgun (WGS) entry which is preliminary data.</text>
</comment>
<sequence>MASQISAGPLPYRWHAGTLQVFLVHPGGPYWQRKDDGAWQIAKGAALPGEALHNAALREFEEEVGARPAGKPWPETALSMRVGPAVREPIVPQQRL</sequence>
<dbReference type="InterPro" id="IPR020084">
    <property type="entry name" value="NUDIX_hydrolase_CS"/>
</dbReference>
<keyword evidence="5" id="KW-1185">Reference proteome</keyword>
<feature type="domain" description="Nudix hydrolase" evidence="3">
    <location>
        <begin position="21"/>
        <end position="68"/>
    </location>
</feature>
<gene>
    <name evidence="4" type="ORF">ACFO3E_14590</name>
</gene>
<evidence type="ECO:0000313" key="4">
    <source>
        <dbReference type="EMBL" id="MFC4595412.1"/>
    </source>
</evidence>
<proteinExistence type="predicted"/>
<dbReference type="InterPro" id="IPR000086">
    <property type="entry name" value="NUDIX_hydrolase_dom"/>
</dbReference>
<dbReference type="EMBL" id="JBHSFZ010000031">
    <property type="protein sequence ID" value="MFC4595412.1"/>
    <property type="molecule type" value="Genomic_DNA"/>
</dbReference>
<comment type="cofactor">
    <cofactor evidence="1">
        <name>Mg(2+)</name>
        <dbReference type="ChEBI" id="CHEBI:18420"/>
    </cofactor>
</comment>
<evidence type="ECO:0000256" key="1">
    <source>
        <dbReference type="ARBA" id="ARBA00001946"/>
    </source>
</evidence>
<name>A0ABV9F0H0_9SPHN</name>
<dbReference type="Proteomes" id="UP001595957">
    <property type="component" value="Unassembled WGS sequence"/>
</dbReference>